<dbReference type="HAMAP" id="MF_00652">
    <property type="entry name" value="UPF0246"/>
    <property type="match status" value="1"/>
</dbReference>
<dbReference type="OrthoDB" id="9777133at2"/>
<dbReference type="HOGENOM" id="CLU_061989_0_0_4"/>
<evidence type="ECO:0000256" key="1">
    <source>
        <dbReference type="HAMAP-Rule" id="MF_00652"/>
    </source>
</evidence>
<dbReference type="STRING" id="640081.Dsui_2322"/>
<dbReference type="InterPro" id="IPR005583">
    <property type="entry name" value="YaaA"/>
</dbReference>
<dbReference type="KEGG" id="dsu:Dsui_2322"/>
<dbReference type="GO" id="GO:0033194">
    <property type="term" value="P:response to hydroperoxide"/>
    <property type="evidence" value="ECO:0007669"/>
    <property type="project" value="TreeGrafter"/>
</dbReference>
<dbReference type="eggNOG" id="COG3022">
    <property type="taxonomic scope" value="Bacteria"/>
</dbReference>
<protein>
    <recommendedName>
        <fullName evidence="1">UPF0246 protein Dsui_2322</fullName>
    </recommendedName>
</protein>
<dbReference type="AlphaFoldDB" id="G8QL26"/>
<dbReference type="RefSeq" id="WP_014237377.1">
    <property type="nucleotide sequence ID" value="NC_016616.1"/>
</dbReference>
<accession>G8QL26</accession>
<dbReference type="EMBL" id="CP003153">
    <property type="protein sequence ID" value="AEV26683.1"/>
    <property type="molecule type" value="Genomic_DNA"/>
</dbReference>
<proteinExistence type="inferred from homology"/>
<dbReference type="PANTHER" id="PTHR30283:SF4">
    <property type="entry name" value="PEROXIDE STRESS RESISTANCE PROTEIN YAAA"/>
    <property type="match status" value="1"/>
</dbReference>
<comment type="similarity">
    <text evidence="1">Belongs to the UPF0246 family.</text>
</comment>
<dbReference type="Proteomes" id="UP000005633">
    <property type="component" value="Chromosome"/>
</dbReference>
<reference evidence="2 3" key="1">
    <citation type="journal article" date="2012" name="J. Bacteriol.">
        <title>Complete genome sequence of the anaerobic perchlorate-reducing bacterium Azospira suillum strain PS.</title>
        <authorList>
            <person name="Byrne-Bailey K.G."/>
            <person name="Coates J.D."/>
        </authorList>
    </citation>
    <scope>NUCLEOTIDE SEQUENCE [LARGE SCALE GENOMIC DNA]</scope>
    <source>
        <strain evidence="3">ATCC BAA-33 / DSM 13638 / PS</strain>
    </source>
</reference>
<dbReference type="Pfam" id="PF03883">
    <property type="entry name" value="H2O2_YaaD"/>
    <property type="match status" value="1"/>
</dbReference>
<sequence>MIFVISPAKSLDFDTPPVTAEYTQPDFLERSAVLVQRLRELSPAELSRLMDISDALAVLNVTRYAEWAPPFTPTNAKQALLAFNGDVYEGLDAASLPPAGLAWCQQHLRILSGLYGLLRPLDLIQPYRLEMGTKLSNIAGKDLYAFWGEDITQALNAAMPQSGPAVLVNLASEEYFKAVRPKALKARVVNCVFEDWKGGRYKIISFYAKRARGLMVRYAASHGLTQPEGLQGFNVDGYAFVPEISDADTYIFRRRVEA</sequence>
<name>G8QL26_AZOOP</name>
<organism evidence="2 3">
    <name type="scientific">Azospira oryzae (strain ATCC BAA-33 / DSM 13638 / PS)</name>
    <name type="common">Dechlorosoma suillum</name>
    <dbReference type="NCBI Taxonomy" id="640081"/>
    <lineage>
        <taxon>Bacteria</taxon>
        <taxon>Pseudomonadati</taxon>
        <taxon>Pseudomonadota</taxon>
        <taxon>Betaproteobacteria</taxon>
        <taxon>Rhodocyclales</taxon>
        <taxon>Rhodocyclaceae</taxon>
        <taxon>Azospira</taxon>
    </lineage>
</organism>
<dbReference type="NCBIfam" id="NF002541">
    <property type="entry name" value="PRK02101.1-1"/>
    <property type="match status" value="1"/>
</dbReference>
<gene>
    <name evidence="2" type="ordered locus">Dsui_2322</name>
</gene>
<evidence type="ECO:0000313" key="3">
    <source>
        <dbReference type="Proteomes" id="UP000005633"/>
    </source>
</evidence>
<dbReference type="GO" id="GO:0005829">
    <property type="term" value="C:cytosol"/>
    <property type="evidence" value="ECO:0007669"/>
    <property type="project" value="TreeGrafter"/>
</dbReference>
<dbReference type="PANTHER" id="PTHR30283">
    <property type="entry name" value="PEROXIDE STRESS RESPONSE PROTEIN YAAA"/>
    <property type="match status" value="1"/>
</dbReference>
<evidence type="ECO:0000313" key="2">
    <source>
        <dbReference type="EMBL" id="AEV26683.1"/>
    </source>
</evidence>
<dbReference type="NCBIfam" id="NF002542">
    <property type="entry name" value="PRK02101.1-3"/>
    <property type="match status" value="1"/>
</dbReference>